<evidence type="ECO:0000313" key="3">
    <source>
        <dbReference type="Proteomes" id="UP000192578"/>
    </source>
</evidence>
<dbReference type="Proteomes" id="UP000192578">
    <property type="component" value="Unassembled WGS sequence"/>
</dbReference>
<gene>
    <name evidence="2" type="ORF">BV898_07633</name>
</gene>
<protein>
    <submittedName>
        <fullName evidence="2">Uncharacterized protein</fullName>
    </submittedName>
</protein>
<comment type="caution">
    <text evidence="2">The sequence shown here is derived from an EMBL/GenBank/DDBJ whole genome shotgun (WGS) entry which is preliminary data.</text>
</comment>
<organism evidence="2 3">
    <name type="scientific">Hypsibius exemplaris</name>
    <name type="common">Freshwater tardigrade</name>
    <dbReference type="NCBI Taxonomy" id="2072580"/>
    <lineage>
        <taxon>Eukaryota</taxon>
        <taxon>Metazoa</taxon>
        <taxon>Ecdysozoa</taxon>
        <taxon>Tardigrada</taxon>
        <taxon>Eutardigrada</taxon>
        <taxon>Parachela</taxon>
        <taxon>Hypsibioidea</taxon>
        <taxon>Hypsibiidae</taxon>
        <taxon>Hypsibius</taxon>
    </lineage>
</organism>
<evidence type="ECO:0000313" key="2">
    <source>
        <dbReference type="EMBL" id="OQV18237.1"/>
    </source>
</evidence>
<name>A0A1W0WST4_HYPEX</name>
<reference evidence="3" key="1">
    <citation type="submission" date="2017-01" db="EMBL/GenBank/DDBJ databases">
        <title>Comparative genomics of anhydrobiosis in the tardigrade Hypsibius dujardini.</title>
        <authorList>
            <person name="Yoshida Y."/>
            <person name="Koutsovoulos G."/>
            <person name="Laetsch D."/>
            <person name="Stevens L."/>
            <person name="Kumar S."/>
            <person name="Horikawa D."/>
            <person name="Ishino K."/>
            <person name="Komine S."/>
            <person name="Tomita M."/>
            <person name="Blaxter M."/>
            <person name="Arakawa K."/>
        </authorList>
    </citation>
    <scope>NUCLEOTIDE SEQUENCE [LARGE SCALE GENOMIC DNA]</scope>
    <source>
        <strain evidence="3">Z151</strain>
    </source>
</reference>
<feature type="region of interest" description="Disordered" evidence="1">
    <location>
        <begin position="69"/>
        <end position="133"/>
    </location>
</feature>
<feature type="compositionally biased region" description="Polar residues" evidence="1">
    <location>
        <begin position="91"/>
        <end position="105"/>
    </location>
</feature>
<accession>A0A1W0WST4</accession>
<feature type="compositionally biased region" description="Basic and acidic residues" evidence="1">
    <location>
        <begin position="106"/>
        <end position="122"/>
    </location>
</feature>
<dbReference type="AlphaFoldDB" id="A0A1W0WST4"/>
<evidence type="ECO:0000256" key="1">
    <source>
        <dbReference type="SAM" id="MobiDB-lite"/>
    </source>
</evidence>
<sequence>MGLSVSMIKRVYTEDLKDLTKMPVVSVNFVPTPALIAKGKANRTGKSSLSQAKLTEKLGVSVGTIQPILKEDLKDPSEEKDEEVVGKGGRTKSQAAPSHRGATQSERLRTPDLGEVSREVWRVGRSNPEDSAG</sequence>
<keyword evidence="3" id="KW-1185">Reference proteome</keyword>
<dbReference type="EMBL" id="MTYJ01000051">
    <property type="protein sequence ID" value="OQV18237.1"/>
    <property type="molecule type" value="Genomic_DNA"/>
</dbReference>
<proteinExistence type="predicted"/>